<feature type="transmembrane region" description="Helical" evidence="1">
    <location>
        <begin position="6"/>
        <end position="25"/>
    </location>
</feature>
<comment type="caution">
    <text evidence="2">The sequence shown here is derived from an EMBL/GenBank/DDBJ whole genome shotgun (WGS) entry which is preliminary data.</text>
</comment>
<organism evidence="2 3">
    <name type="scientific">Neobacillus cucumis</name>
    <dbReference type="NCBI Taxonomy" id="1740721"/>
    <lineage>
        <taxon>Bacteria</taxon>
        <taxon>Bacillati</taxon>
        <taxon>Bacillota</taxon>
        <taxon>Bacilli</taxon>
        <taxon>Bacillales</taxon>
        <taxon>Bacillaceae</taxon>
        <taxon>Neobacillus</taxon>
    </lineage>
</organism>
<accession>A0A2N5HAN7</accession>
<evidence type="ECO:0000256" key="1">
    <source>
        <dbReference type="SAM" id="Phobius"/>
    </source>
</evidence>
<evidence type="ECO:0000313" key="2">
    <source>
        <dbReference type="EMBL" id="PLS02583.1"/>
    </source>
</evidence>
<sequence>MIWLLRFVLLFLIIFIFYLGVKSFFNSSRKLETARKHRRFLLLDDEDIRKNFFLTYKGAVFIGEKYMGTKNNSIDVVTILLSPDNTVALKGLVKDDFLFLSKKILEKYPNAEINWKSPVKELLQN</sequence>
<keyword evidence="1" id="KW-1133">Transmembrane helix</keyword>
<dbReference type="Proteomes" id="UP000234950">
    <property type="component" value="Unassembled WGS sequence"/>
</dbReference>
<dbReference type="AlphaFoldDB" id="A0A2N5HAN7"/>
<keyword evidence="1" id="KW-0472">Membrane</keyword>
<dbReference type="OrthoDB" id="2735026at2"/>
<keyword evidence="1" id="KW-0812">Transmembrane</keyword>
<reference evidence="2 3" key="1">
    <citation type="submission" date="2017-11" db="EMBL/GenBank/DDBJ databases">
        <title>Comparitive Functional Genomics of Dry Heat Resistant strains isolated from the Viking Spacecraft.</title>
        <authorList>
            <person name="Seuylemezian A."/>
            <person name="Cooper K."/>
            <person name="Vaishampayan P."/>
        </authorList>
    </citation>
    <scope>NUCLEOTIDE SEQUENCE [LARGE SCALE GENOMIC DNA]</scope>
    <source>
        <strain evidence="2 3">V32-6</strain>
    </source>
</reference>
<dbReference type="EMBL" id="PGVE01000069">
    <property type="protein sequence ID" value="PLS02583.1"/>
    <property type="molecule type" value="Genomic_DNA"/>
</dbReference>
<dbReference type="RefSeq" id="WP_101649428.1">
    <property type="nucleotide sequence ID" value="NZ_PGVE01000069.1"/>
</dbReference>
<proteinExistence type="predicted"/>
<keyword evidence="3" id="KW-1185">Reference proteome</keyword>
<gene>
    <name evidence="2" type="ORF">CVD27_18785</name>
</gene>
<protein>
    <submittedName>
        <fullName evidence="2">Sigma-w pathway protein ysdB</fullName>
    </submittedName>
</protein>
<name>A0A2N5HAN7_9BACI</name>
<evidence type="ECO:0000313" key="3">
    <source>
        <dbReference type="Proteomes" id="UP000234950"/>
    </source>
</evidence>